<comment type="caution">
    <text evidence="1">The sequence shown here is derived from an EMBL/GenBank/DDBJ whole genome shotgun (WGS) entry which is preliminary data.</text>
</comment>
<dbReference type="OrthoDB" id="1241388at2"/>
<gene>
    <name evidence="1" type="ORF">BBI01_17270</name>
</gene>
<accession>A0A1B8ZBP2</accession>
<proteinExistence type="predicted"/>
<dbReference type="EMBL" id="MAYH01000048">
    <property type="protein sequence ID" value="OCA68966.1"/>
    <property type="molecule type" value="Genomic_DNA"/>
</dbReference>
<organism evidence="1 2">
    <name type="scientific">Chryseobacterium artocarpi</name>
    <dbReference type="NCBI Taxonomy" id="1414727"/>
    <lineage>
        <taxon>Bacteria</taxon>
        <taxon>Pseudomonadati</taxon>
        <taxon>Bacteroidota</taxon>
        <taxon>Flavobacteriia</taxon>
        <taxon>Flavobacteriales</taxon>
        <taxon>Weeksellaceae</taxon>
        <taxon>Chryseobacterium group</taxon>
        <taxon>Chryseobacterium</taxon>
    </lineage>
</organism>
<keyword evidence="2" id="KW-1185">Reference proteome</keyword>
<dbReference type="AlphaFoldDB" id="A0A1B8ZBP2"/>
<evidence type="ECO:0000313" key="1">
    <source>
        <dbReference type="EMBL" id="OCA68966.1"/>
    </source>
</evidence>
<name>A0A1B8ZBP2_9FLAO</name>
<reference evidence="1 2" key="1">
    <citation type="submission" date="2016-07" db="EMBL/GenBank/DDBJ databases">
        <authorList>
            <person name="Jeong J.-J."/>
            <person name="Kim D.W."/>
            <person name="Sang M.K."/>
            <person name="Choi I.-G."/>
            <person name="Kim K.D."/>
        </authorList>
    </citation>
    <scope>NUCLEOTIDE SEQUENCE [LARGE SCALE GENOMIC DNA]</scope>
    <source>
        <strain evidence="1 2">UTM-3</strain>
    </source>
</reference>
<protein>
    <submittedName>
        <fullName evidence="1">Uncharacterized protein</fullName>
    </submittedName>
</protein>
<sequence length="70" mass="7910">MKISGKLKIIGDISIDYGTKDIIDQSKFKKLVKFGPVKLDYSDDKFIDKDRYGKLKSISGNNEKINVSVL</sequence>
<evidence type="ECO:0000313" key="2">
    <source>
        <dbReference type="Proteomes" id="UP000092651"/>
    </source>
</evidence>
<dbReference type="Proteomes" id="UP000092651">
    <property type="component" value="Unassembled WGS sequence"/>
</dbReference>
<dbReference type="RefSeq" id="WP_065396067.1">
    <property type="nucleotide sequence ID" value="NZ_MAYH01000048.1"/>
</dbReference>